<gene>
    <name evidence="2" type="ORF">CYMTET_8633</name>
</gene>
<dbReference type="EMBL" id="LGRX02002683">
    <property type="protein sequence ID" value="KAK3283681.1"/>
    <property type="molecule type" value="Genomic_DNA"/>
</dbReference>
<reference evidence="2 3" key="1">
    <citation type="journal article" date="2015" name="Genome Biol. Evol.">
        <title>Comparative Genomics of a Bacterivorous Green Alga Reveals Evolutionary Causalities and Consequences of Phago-Mixotrophic Mode of Nutrition.</title>
        <authorList>
            <person name="Burns J.A."/>
            <person name="Paasch A."/>
            <person name="Narechania A."/>
            <person name="Kim E."/>
        </authorList>
    </citation>
    <scope>NUCLEOTIDE SEQUENCE [LARGE SCALE GENOMIC DNA]</scope>
    <source>
        <strain evidence="2 3">PLY_AMNH</strain>
    </source>
</reference>
<evidence type="ECO:0000256" key="1">
    <source>
        <dbReference type="SAM" id="Phobius"/>
    </source>
</evidence>
<keyword evidence="1" id="KW-1133">Transmembrane helix</keyword>
<protein>
    <submittedName>
        <fullName evidence="2">Uncharacterized protein</fullName>
    </submittedName>
</protein>
<evidence type="ECO:0000313" key="3">
    <source>
        <dbReference type="Proteomes" id="UP001190700"/>
    </source>
</evidence>
<organism evidence="2 3">
    <name type="scientific">Cymbomonas tetramitiformis</name>
    <dbReference type="NCBI Taxonomy" id="36881"/>
    <lineage>
        <taxon>Eukaryota</taxon>
        <taxon>Viridiplantae</taxon>
        <taxon>Chlorophyta</taxon>
        <taxon>Pyramimonadophyceae</taxon>
        <taxon>Pyramimonadales</taxon>
        <taxon>Pyramimonadaceae</taxon>
        <taxon>Cymbomonas</taxon>
    </lineage>
</organism>
<accession>A0AAE0LFM9</accession>
<keyword evidence="3" id="KW-1185">Reference proteome</keyword>
<dbReference type="AlphaFoldDB" id="A0AAE0LFM9"/>
<proteinExistence type="predicted"/>
<sequence>MGRCRLRLTLCVPEVRLAALRYGWIAPSESPPDRGNRSSLLLTSESDSDLREDPRLPLCARFVLVDVDAAAGRLSSVAWTWVPWTGPGRGTALASTSCCSVAAARANVVVVAVEGATAVARTTEAAEGTTIAAVGIAAAAAGVVTAVARTTAVAATAVAVTVVVVVVVVVCVVVAAVGVSTADAASTAADVVGAGAADPGWADGVTAQRGTYCARPKADGVQAGSKAKDVPAQDGLSFAEQRRMVCGVAC</sequence>
<keyword evidence="1" id="KW-0812">Transmembrane</keyword>
<name>A0AAE0LFM9_9CHLO</name>
<evidence type="ECO:0000313" key="2">
    <source>
        <dbReference type="EMBL" id="KAK3283681.1"/>
    </source>
</evidence>
<dbReference type="Proteomes" id="UP001190700">
    <property type="component" value="Unassembled WGS sequence"/>
</dbReference>
<keyword evidence="1" id="KW-0472">Membrane</keyword>
<comment type="caution">
    <text evidence="2">The sequence shown here is derived from an EMBL/GenBank/DDBJ whole genome shotgun (WGS) entry which is preliminary data.</text>
</comment>
<feature type="transmembrane region" description="Helical" evidence="1">
    <location>
        <begin position="130"/>
        <end position="148"/>
    </location>
</feature>
<feature type="transmembrane region" description="Helical" evidence="1">
    <location>
        <begin position="154"/>
        <end position="177"/>
    </location>
</feature>